<feature type="transmembrane region" description="Helical" evidence="7">
    <location>
        <begin position="194"/>
        <end position="215"/>
    </location>
</feature>
<dbReference type="Gene3D" id="1.10.3720.10">
    <property type="entry name" value="MetI-like"/>
    <property type="match status" value="1"/>
</dbReference>
<comment type="caution">
    <text evidence="9">The sequence shown here is derived from an EMBL/GenBank/DDBJ whole genome shotgun (WGS) entry which is preliminary data.</text>
</comment>
<keyword evidence="5 7" id="KW-1133">Transmembrane helix</keyword>
<feature type="transmembrane region" description="Helical" evidence="7">
    <location>
        <begin position="21"/>
        <end position="38"/>
    </location>
</feature>
<name>A0ABV9U7C3_9ACTN</name>
<evidence type="ECO:0000256" key="6">
    <source>
        <dbReference type="ARBA" id="ARBA00023136"/>
    </source>
</evidence>
<dbReference type="SUPFAM" id="SSF161098">
    <property type="entry name" value="MetI-like"/>
    <property type="match status" value="1"/>
</dbReference>
<dbReference type="CDD" id="cd06261">
    <property type="entry name" value="TM_PBP2"/>
    <property type="match status" value="1"/>
</dbReference>
<dbReference type="InterPro" id="IPR000515">
    <property type="entry name" value="MetI-like"/>
</dbReference>
<proteinExistence type="inferred from homology"/>
<dbReference type="InterPro" id="IPR035906">
    <property type="entry name" value="MetI-like_sf"/>
</dbReference>
<dbReference type="PANTHER" id="PTHR30151">
    <property type="entry name" value="ALKANE SULFONATE ABC TRANSPORTER-RELATED, MEMBRANE SUBUNIT"/>
    <property type="match status" value="1"/>
</dbReference>
<dbReference type="PANTHER" id="PTHR30151:SF0">
    <property type="entry name" value="ABC TRANSPORTER PERMEASE PROTEIN MJ0413-RELATED"/>
    <property type="match status" value="1"/>
</dbReference>
<keyword evidence="10" id="KW-1185">Reference proteome</keyword>
<protein>
    <submittedName>
        <fullName evidence="9">ABC transporter permease</fullName>
    </submittedName>
</protein>
<evidence type="ECO:0000256" key="5">
    <source>
        <dbReference type="ARBA" id="ARBA00022989"/>
    </source>
</evidence>
<dbReference type="Pfam" id="PF00528">
    <property type="entry name" value="BPD_transp_1"/>
    <property type="match status" value="1"/>
</dbReference>
<evidence type="ECO:0000256" key="4">
    <source>
        <dbReference type="ARBA" id="ARBA00022692"/>
    </source>
</evidence>
<keyword evidence="6 7" id="KW-0472">Membrane</keyword>
<sequence>MSAVASRRPRGGLAWRALRAVLDRWLVFVLAVGAWEWGTRAMDDTFFPPPSKIVQRMHQMWFSAGADRLFLTKDATGNIFPSLGRMAVAFALSALAGVVLGMLLGRSERVYAYVDPVFQFARAIPPPAIVPLFMVLMHLGSTMQVTSIVFSAVWPVLINTADGARTVDPLQVESARVFRLSAADRLRRLMIPSALPKIFAGLRLSLSLSLILMVFSELLPGTRNGLGFELTDAQSRSDLPTVWAVVVLLGILGYILNAVLTAVERRALAWHLAARRVEV</sequence>
<feature type="domain" description="ABC transmembrane type-1" evidence="8">
    <location>
        <begin position="79"/>
        <end position="260"/>
    </location>
</feature>
<evidence type="ECO:0000313" key="9">
    <source>
        <dbReference type="EMBL" id="MFC4911726.1"/>
    </source>
</evidence>
<evidence type="ECO:0000256" key="7">
    <source>
        <dbReference type="RuleBase" id="RU363032"/>
    </source>
</evidence>
<dbReference type="PROSITE" id="PS50928">
    <property type="entry name" value="ABC_TM1"/>
    <property type="match status" value="1"/>
</dbReference>
<evidence type="ECO:0000256" key="1">
    <source>
        <dbReference type="ARBA" id="ARBA00004651"/>
    </source>
</evidence>
<dbReference type="RefSeq" id="WP_378260932.1">
    <property type="nucleotide sequence ID" value="NZ_JBHSIT010000010.1"/>
</dbReference>
<organism evidence="9 10">
    <name type="scientific">Actinomadura gamaensis</name>
    <dbReference type="NCBI Taxonomy" id="1763541"/>
    <lineage>
        <taxon>Bacteria</taxon>
        <taxon>Bacillati</taxon>
        <taxon>Actinomycetota</taxon>
        <taxon>Actinomycetes</taxon>
        <taxon>Streptosporangiales</taxon>
        <taxon>Thermomonosporaceae</taxon>
        <taxon>Actinomadura</taxon>
    </lineage>
</organism>
<evidence type="ECO:0000259" key="8">
    <source>
        <dbReference type="PROSITE" id="PS50928"/>
    </source>
</evidence>
<evidence type="ECO:0000256" key="3">
    <source>
        <dbReference type="ARBA" id="ARBA00022475"/>
    </source>
</evidence>
<reference evidence="10" key="1">
    <citation type="journal article" date="2019" name="Int. J. Syst. Evol. Microbiol.">
        <title>The Global Catalogue of Microorganisms (GCM) 10K type strain sequencing project: providing services to taxonomists for standard genome sequencing and annotation.</title>
        <authorList>
            <consortium name="The Broad Institute Genomics Platform"/>
            <consortium name="The Broad Institute Genome Sequencing Center for Infectious Disease"/>
            <person name="Wu L."/>
            <person name="Ma J."/>
        </authorList>
    </citation>
    <scope>NUCLEOTIDE SEQUENCE [LARGE SCALE GENOMIC DNA]</scope>
    <source>
        <strain evidence="10">KLKA75</strain>
    </source>
</reference>
<evidence type="ECO:0000256" key="2">
    <source>
        <dbReference type="ARBA" id="ARBA00022448"/>
    </source>
</evidence>
<accession>A0ABV9U7C3</accession>
<keyword evidence="3" id="KW-1003">Cell membrane</keyword>
<dbReference type="EMBL" id="JBHSIT010000010">
    <property type="protein sequence ID" value="MFC4911726.1"/>
    <property type="molecule type" value="Genomic_DNA"/>
</dbReference>
<feature type="transmembrane region" description="Helical" evidence="7">
    <location>
        <begin position="242"/>
        <end position="263"/>
    </location>
</feature>
<evidence type="ECO:0000313" key="10">
    <source>
        <dbReference type="Proteomes" id="UP001595872"/>
    </source>
</evidence>
<keyword evidence="2 7" id="KW-0813">Transport</keyword>
<comment type="similarity">
    <text evidence="7">Belongs to the binding-protein-dependent transport system permease family.</text>
</comment>
<feature type="transmembrane region" description="Helical" evidence="7">
    <location>
        <begin position="86"/>
        <end position="104"/>
    </location>
</feature>
<comment type="subcellular location">
    <subcellularLocation>
        <location evidence="1 7">Cell membrane</location>
        <topology evidence="1 7">Multi-pass membrane protein</topology>
    </subcellularLocation>
</comment>
<keyword evidence="4 7" id="KW-0812">Transmembrane</keyword>
<gene>
    <name evidence="9" type="ORF">ACFPCY_30780</name>
</gene>
<dbReference type="Proteomes" id="UP001595872">
    <property type="component" value="Unassembled WGS sequence"/>
</dbReference>